<evidence type="ECO:0000256" key="3">
    <source>
        <dbReference type="ARBA" id="ARBA00023163"/>
    </source>
</evidence>
<dbReference type="PRINTS" id="PR00455">
    <property type="entry name" value="HTHTETR"/>
</dbReference>
<dbReference type="Gene3D" id="1.10.357.10">
    <property type="entry name" value="Tetracycline Repressor, domain 2"/>
    <property type="match status" value="1"/>
</dbReference>
<dbReference type="InterPro" id="IPR036271">
    <property type="entry name" value="Tet_transcr_reg_TetR-rel_C_sf"/>
</dbReference>
<dbReference type="OrthoDB" id="4541465at2"/>
<keyword evidence="3" id="KW-0804">Transcription</keyword>
<evidence type="ECO:0000256" key="1">
    <source>
        <dbReference type="ARBA" id="ARBA00023015"/>
    </source>
</evidence>
<evidence type="ECO:0000256" key="4">
    <source>
        <dbReference type="PROSITE-ProRule" id="PRU00335"/>
    </source>
</evidence>
<dbReference type="PANTHER" id="PTHR47506:SF6">
    <property type="entry name" value="HTH-TYPE TRANSCRIPTIONAL REPRESSOR NEMR"/>
    <property type="match status" value="1"/>
</dbReference>
<dbReference type="GO" id="GO:0003677">
    <property type="term" value="F:DNA binding"/>
    <property type="evidence" value="ECO:0007669"/>
    <property type="project" value="UniProtKB-UniRule"/>
</dbReference>
<dbReference type="AlphaFoldDB" id="A0A0A6UI97"/>
<dbReference type="SUPFAM" id="SSF46689">
    <property type="entry name" value="Homeodomain-like"/>
    <property type="match status" value="1"/>
</dbReference>
<feature type="DNA-binding region" description="H-T-H motif" evidence="4">
    <location>
        <begin position="31"/>
        <end position="50"/>
    </location>
</feature>
<dbReference type="PROSITE" id="PS50977">
    <property type="entry name" value="HTH_TETR_2"/>
    <property type="match status" value="1"/>
</dbReference>
<keyword evidence="2 4" id="KW-0238">DNA-binding</keyword>
<dbReference type="SUPFAM" id="SSF48498">
    <property type="entry name" value="Tetracyclin repressor-like, C-terminal domain"/>
    <property type="match status" value="1"/>
</dbReference>
<keyword evidence="1" id="KW-0805">Transcription regulation</keyword>
<organism evidence="6 7">
    <name type="scientific">Actinoplanes utahensis</name>
    <dbReference type="NCBI Taxonomy" id="1869"/>
    <lineage>
        <taxon>Bacteria</taxon>
        <taxon>Bacillati</taxon>
        <taxon>Actinomycetota</taxon>
        <taxon>Actinomycetes</taxon>
        <taxon>Micromonosporales</taxon>
        <taxon>Micromonosporaceae</taxon>
        <taxon>Actinoplanes</taxon>
    </lineage>
</organism>
<dbReference type="InterPro" id="IPR001647">
    <property type="entry name" value="HTH_TetR"/>
</dbReference>
<evidence type="ECO:0000313" key="6">
    <source>
        <dbReference type="EMBL" id="KHD75790.1"/>
    </source>
</evidence>
<dbReference type="InterPro" id="IPR011075">
    <property type="entry name" value="TetR_C"/>
</dbReference>
<dbReference type="Pfam" id="PF16925">
    <property type="entry name" value="TetR_C_13"/>
    <property type="match status" value="1"/>
</dbReference>
<keyword evidence="7" id="KW-1185">Reference proteome</keyword>
<dbReference type="PANTHER" id="PTHR47506">
    <property type="entry name" value="TRANSCRIPTIONAL REGULATORY PROTEIN"/>
    <property type="match status" value="1"/>
</dbReference>
<reference evidence="6 7" key="1">
    <citation type="submission" date="2014-10" db="EMBL/GenBank/DDBJ databases">
        <title>Draft genome sequence of Actinoplanes utahensis NRRL 12052.</title>
        <authorList>
            <person name="Velasco-Bucheli B."/>
            <person name="del Cerro C."/>
            <person name="Hormigo D."/>
            <person name="Garcia J.L."/>
            <person name="Acebal C."/>
            <person name="Arroyo M."/>
            <person name="de la Mata I."/>
        </authorList>
    </citation>
    <scope>NUCLEOTIDE SEQUENCE [LARGE SCALE GENOMIC DNA]</scope>
    <source>
        <strain evidence="6 7">NRRL 12052</strain>
    </source>
</reference>
<dbReference type="Proteomes" id="UP000054537">
    <property type="component" value="Unassembled WGS sequence"/>
</dbReference>
<proteinExistence type="predicted"/>
<protein>
    <submittedName>
        <fullName evidence="6">TetR family transcriptional regulator</fullName>
    </submittedName>
</protein>
<name>A0A0A6UI97_ACTUT</name>
<dbReference type="RefSeq" id="WP_043526593.1">
    <property type="nucleotide sequence ID" value="NZ_BAABKU010000048.1"/>
</dbReference>
<dbReference type="InterPro" id="IPR009057">
    <property type="entry name" value="Homeodomain-like_sf"/>
</dbReference>
<sequence>MTTRNLNRDTRADLLSAAERIFAHKGYAAVGINEVLSSVGVPKGSFYHYFRSKDAFGEAVIARYFQQYLAEMDEILNGAGQDGAARILAYFASWRESQSFGDCAGKCLAVKLGAEVADMSEPMRLALKAGTTEIVDRLERAIIGAAGDGSSPFTGDARATAEALYQLWTGASVMAKVHRTLAPLDTASTVTRQLLGI</sequence>
<feature type="domain" description="HTH tetR-type" evidence="5">
    <location>
        <begin position="8"/>
        <end position="68"/>
    </location>
</feature>
<evidence type="ECO:0000256" key="2">
    <source>
        <dbReference type="ARBA" id="ARBA00023125"/>
    </source>
</evidence>
<evidence type="ECO:0000313" key="7">
    <source>
        <dbReference type="Proteomes" id="UP000054537"/>
    </source>
</evidence>
<evidence type="ECO:0000259" key="5">
    <source>
        <dbReference type="PROSITE" id="PS50977"/>
    </source>
</evidence>
<accession>A0A0A6UI97</accession>
<gene>
    <name evidence="6" type="ORF">MB27_20280</name>
</gene>
<comment type="caution">
    <text evidence="6">The sequence shown here is derived from an EMBL/GenBank/DDBJ whole genome shotgun (WGS) entry which is preliminary data.</text>
</comment>
<dbReference type="Pfam" id="PF00440">
    <property type="entry name" value="TetR_N"/>
    <property type="match status" value="1"/>
</dbReference>
<dbReference type="eggNOG" id="COG1309">
    <property type="taxonomic scope" value="Bacteria"/>
</dbReference>
<dbReference type="EMBL" id="JRTT01000023">
    <property type="protein sequence ID" value="KHD75790.1"/>
    <property type="molecule type" value="Genomic_DNA"/>
</dbReference>